<dbReference type="PANTHER" id="PTHR41523">
    <property type="entry name" value="TWO-COMPONENT SYSTEM SENSOR PROTEIN"/>
    <property type="match status" value="1"/>
</dbReference>
<dbReference type="InterPro" id="IPR036890">
    <property type="entry name" value="HATPase_C_sf"/>
</dbReference>
<dbReference type="CDD" id="cd16936">
    <property type="entry name" value="HATPase_RsbW-like"/>
    <property type="match status" value="1"/>
</dbReference>
<dbReference type="GO" id="GO:0004673">
    <property type="term" value="F:protein histidine kinase activity"/>
    <property type="evidence" value="ECO:0007669"/>
    <property type="project" value="UniProtKB-EC"/>
</dbReference>
<proteinExistence type="predicted"/>
<evidence type="ECO:0000256" key="6">
    <source>
        <dbReference type="ARBA" id="ARBA00022777"/>
    </source>
</evidence>
<keyword evidence="4" id="KW-0808">Transferase</keyword>
<comment type="caution">
    <text evidence="10">The sequence shown here is derived from an EMBL/GenBank/DDBJ whole genome shotgun (WGS) entry which is preliminary data.</text>
</comment>
<evidence type="ECO:0000259" key="9">
    <source>
        <dbReference type="Pfam" id="PF07568"/>
    </source>
</evidence>
<organism evidence="10 11">
    <name type="scientific">Salmonirosea aquatica</name>
    <dbReference type="NCBI Taxonomy" id="2654236"/>
    <lineage>
        <taxon>Bacteria</taxon>
        <taxon>Pseudomonadati</taxon>
        <taxon>Bacteroidota</taxon>
        <taxon>Cytophagia</taxon>
        <taxon>Cytophagales</taxon>
        <taxon>Spirosomataceae</taxon>
        <taxon>Salmonirosea</taxon>
    </lineage>
</organism>
<reference evidence="10 11" key="1">
    <citation type="submission" date="2019-10" db="EMBL/GenBank/DDBJ databases">
        <title>Draft Genome Sequence of Cytophagaceae sp. SJW1-29.</title>
        <authorList>
            <person name="Choi A."/>
        </authorList>
    </citation>
    <scope>NUCLEOTIDE SEQUENCE [LARGE SCALE GENOMIC DNA]</scope>
    <source>
        <strain evidence="10 11">SJW1-29</strain>
    </source>
</reference>
<dbReference type="Gene3D" id="1.25.40.10">
    <property type="entry name" value="Tetratricopeptide repeat domain"/>
    <property type="match status" value="2"/>
</dbReference>
<dbReference type="AlphaFoldDB" id="A0A7C9BCG3"/>
<keyword evidence="5" id="KW-0547">Nucleotide-binding</keyword>
<evidence type="ECO:0000256" key="8">
    <source>
        <dbReference type="SAM" id="Phobius"/>
    </source>
</evidence>
<keyword evidence="7" id="KW-0067">ATP-binding</keyword>
<keyword evidence="11" id="KW-1185">Reference proteome</keyword>
<dbReference type="Proteomes" id="UP000479293">
    <property type="component" value="Unassembled WGS sequence"/>
</dbReference>
<dbReference type="InterPro" id="IPR011495">
    <property type="entry name" value="Sig_transdc_His_kin_sub2_dim/P"/>
</dbReference>
<dbReference type="EMBL" id="WHLY01000002">
    <property type="protein sequence ID" value="MPR34018.1"/>
    <property type="molecule type" value="Genomic_DNA"/>
</dbReference>
<feature type="transmembrane region" description="Helical" evidence="8">
    <location>
        <begin position="367"/>
        <end position="387"/>
    </location>
</feature>
<comment type="catalytic activity">
    <reaction evidence="1">
        <text>ATP + protein L-histidine = ADP + protein N-phospho-L-histidine.</text>
        <dbReference type="EC" id="2.7.13.3"/>
    </reaction>
</comment>
<keyword evidence="8" id="KW-0472">Membrane</keyword>
<evidence type="ECO:0000256" key="2">
    <source>
        <dbReference type="ARBA" id="ARBA00012438"/>
    </source>
</evidence>
<evidence type="ECO:0000313" key="10">
    <source>
        <dbReference type="EMBL" id="MPR34018.1"/>
    </source>
</evidence>
<evidence type="ECO:0000256" key="3">
    <source>
        <dbReference type="ARBA" id="ARBA00022553"/>
    </source>
</evidence>
<gene>
    <name evidence="10" type="ORF">GBK04_11725</name>
</gene>
<dbReference type="GO" id="GO:0005524">
    <property type="term" value="F:ATP binding"/>
    <property type="evidence" value="ECO:0007669"/>
    <property type="project" value="UniProtKB-KW"/>
</dbReference>
<keyword evidence="8" id="KW-0812">Transmembrane</keyword>
<evidence type="ECO:0000256" key="1">
    <source>
        <dbReference type="ARBA" id="ARBA00000085"/>
    </source>
</evidence>
<protein>
    <recommendedName>
        <fullName evidence="2">histidine kinase</fullName>
        <ecNumber evidence="2">2.7.13.3</ecNumber>
    </recommendedName>
</protein>
<keyword evidence="6" id="KW-0418">Kinase</keyword>
<evidence type="ECO:0000313" key="11">
    <source>
        <dbReference type="Proteomes" id="UP000479293"/>
    </source>
</evidence>
<dbReference type="Pfam" id="PF07568">
    <property type="entry name" value="HisKA_2"/>
    <property type="match status" value="1"/>
</dbReference>
<sequence>MVKSSIFTVYSFRVRSFSISMIHFKSSIWLLVLLAVSDLSIAQPQAGIPLQQDKLNYAKEVEREALAKKDTLLLAEVYYLYGKINVDAKNYLKAKSYFIQSLQIVEQKHQFDKVSRIYGRLSWLEREQLNMVKQLEYARISLAYARLGTRKSLMSAYQEMSEGYMAVCHDSLARYGTHPLQDSVFYYCKLATKIAYELKDSVSIAGMSGQLGKIYGFQHNPRAFYHYQVALKMHAARNNTFGQIATSQQLAYTYLQFNQPDKAYPLLQKANALYNAMKIRAFKAEMDFNSLYMEYYRQKGKWQKAFEQSLKVRANERDQMTADRNGAVSRLTIAYEAKYEAKKKKILIEAKERELLLSKQKLQVQNWSLLILLALLSVTVGTSIVLYRTSKKNERLSQQNETLVQEQNHRVKNNLQLISSLLRLQVNGLDDDSARNAVEDSQRRIEVMSLLQRKLYDGEDVVNVNVADFVAELVDLVLRAFNQEQVEVAYHIEPNVKLPVDHMMRIGLIINELITNACKYAFPDNPKPALQISAQIVQKTFHLGFTDNGPGFTRTNPPVRSFGLRLIQMQVEQLFGTYRMETKGYFQFDMKFNLIQSFQFRGKPV</sequence>
<evidence type="ECO:0000256" key="7">
    <source>
        <dbReference type="ARBA" id="ARBA00022840"/>
    </source>
</evidence>
<dbReference type="InterPro" id="IPR011990">
    <property type="entry name" value="TPR-like_helical_dom_sf"/>
</dbReference>
<dbReference type="Gene3D" id="3.30.450.20">
    <property type="entry name" value="PAS domain"/>
    <property type="match status" value="1"/>
</dbReference>
<dbReference type="PANTHER" id="PTHR41523:SF8">
    <property type="entry name" value="ETHYLENE RESPONSE SENSOR PROTEIN"/>
    <property type="match status" value="1"/>
</dbReference>
<keyword evidence="8" id="KW-1133">Transmembrane helix</keyword>
<evidence type="ECO:0000256" key="4">
    <source>
        <dbReference type="ARBA" id="ARBA00022679"/>
    </source>
</evidence>
<dbReference type="Gene3D" id="3.30.565.10">
    <property type="entry name" value="Histidine kinase-like ATPase, C-terminal domain"/>
    <property type="match status" value="1"/>
</dbReference>
<keyword evidence="3" id="KW-0597">Phosphoprotein</keyword>
<accession>A0A7C9BCG3</accession>
<feature type="domain" description="Signal transduction histidine kinase subgroup 2 dimerisation and phosphoacceptor" evidence="9">
    <location>
        <begin position="406"/>
        <end position="478"/>
    </location>
</feature>
<dbReference type="SUPFAM" id="SSF55874">
    <property type="entry name" value="ATPase domain of HSP90 chaperone/DNA topoisomerase II/histidine kinase"/>
    <property type="match status" value="1"/>
</dbReference>
<name>A0A7C9BCG3_9BACT</name>
<dbReference type="EC" id="2.7.13.3" evidence="2"/>
<evidence type="ECO:0000256" key="5">
    <source>
        <dbReference type="ARBA" id="ARBA00022741"/>
    </source>
</evidence>